<protein>
    <submittedName>
        <fullName evidence="1">Uncharacterized protein</fullName>
    </submittedName>
</protein>
<evidence type="ECO:0000313" key="1">
    <source>
        <dbReference type="EMBL" id="JAE29879.1"/>
    </source>
</evidence>
<accession>A0A0A9H254</accession>
<sequence length="96" mass="10598">MQRSCNQKAMKKRLFLPRAMESAASRFLVMSFRACRLRISTRMLSVFSTLSYPAIAAAAFFPAPPPPPLFPPPARSLDLIPSTSRPSCPIITISSQ</sequence>
<dbReference type="EMBL" id="GBRH01168017">
    <property type="protein sequence ID" value="JAE29879.1"/>
    <property type="molecule type" value="Transcribed_RNA"/>
</dbReference>
<reference evidence="1" key="2">
    <citation type="journal article" date="2015" name="Data Brief">
        <title>Shoot transcriptome of the giant reed, Arundo donax.</title>
        <authorList>
            <person name="Barrero R.A."/>
            <person name="Guerrero F.D."/>
            <person name="Moolhuijzen P."/>
            <person name="Goolsby J.A."/>
            <person name="Tidwell J."/>
            <person name="Bellgard S.E."/>
            <person name="Bellgard M.I."/>
        </authorList>
    </citation>
    <scope>NUCLEOTIDE SEQUENCE</scope>
    <source>
        <tissue evidence="1">Shoot tissue taken approximately 20 cm above the soil surface</tissue>
    </source>
</reference>
<dbReference type="AlphaFoldDB" id="A0A0A9H254"/>
<reference evidence="1" key="1">
    <citation type="submission" date="2014-09" db="EMBL/GenBank/DDBJ databases">
        <authorList>
            <person name="Magalhaes I.L.F."/>
            <person name="Oliveira U."/>
            <person name="Santos F.R."/>
            <person name="Vidigal T.H.D.A."/>
            <person name="Brescovit A.D."/>
            <person name="Santos A.J."/>
        </authorList>
    </citation>
    <scope>NUCLEOTIDE SEQUENCE</scope>
    <source>
        <tissue evidence="1">Shoot tissue taken approximately 20 cm above the soil surface</tissue>
    </source>
</reference>
<proteinExistence type="predicted"/>
<organism evidence="1">
    <name type="scientific">Arundo donax</name>
    <name type="common">Giant reed</name>
    <name type="synonym">Donax arundinaceus</name>
    <dbReference type="NCBI Taxonomy" id="35708"/>
    <lineage>
        <taxon>Eukaryota</taxon>
        <taxon>Viridiplantae</taxon>
        <taxon>Streptophyta</taxon>
        <taxon>Embryophyta</taxon>
        <taxon>Tracheophyta</taxon>
        <taxon>Spermatophyta</taxon>
        <taxon>Magnoliopsida</taxon>
        <taxon>Liliopsida</taxon>
        <taxon>Poales</taxon>
        <taxon>Poaceae</taxon>
        <taxon>PACMAD clade</taxon>
        <taxon>Arundinoideae</taxon>
        <taxon>Arundineae</taxon>
        <taxon>Arundo</taxon>
    </lineage>
</organism>
<name>A0A0A9H254_ARUDO</name>